<sequence>MASKKGATLTGEWKRYKEVWVDCAGEGCGACQQLRVKNEWGKAETAAEFFCGMCAGRHIDILKRRVGDLEKEILDRLRGAERSLIAGEEEDRKSYKQVVESMRSELEERLEGARQEMKEGQAEVTAKLKQVVKQTGEEEARKKRIMIFGLVEGERGIEGRVQDVLGALDVTSQPESIRQLKGGERKEGWIAPVVVGFHSEREKREVLERKTLLKDIDDMKRIFLERDMPVKEREERKRKRVLEGLQRRRKAMQVPSEVTIRIGMDGREVEAVEGKTSE</sequence>
<dbReference type="AlphaFoldDB" id="R7U5B2"/>
<gene>
    <name evidence="2" type="ORF">CAPTEDRAFT_215859</name>
</gene>
<dbReference type="OrthoDB" id="7701306at2759"/>
<keyword evidence="4" id="KW-1185">Reference proteome</keyword>
<reference evidence="4" key="1">
    <citation type="submission" date="2012-12" db="EMBL/GenBank/DDBJ databases">
        <authorList>
            <person name="Hellsten U."/>
            <person name="Grimwood J."/>
            <person name="Chapman J.A."/>
            <person name="Shapiro H."/>
            <person name="Aerts A."/>
            <person name="Otillar R.P."/>
            <person name="Terry A.Y."/>
            <person name="Boore J.L."/>
            <person name="Simakov O."/>
            <person name="Marletaz F."/>
            <person name="Cho S.-J."/>
            <person name="Edsinger-Gonzales E."/>
            <person name="Havlak P."/>
            <person name="Kuo D.-H."/>
            <person name="Larsson T."/>
            <person name="Lv J."/>
            <person name="Arendt D."/>
            <person name="Savage R."/>
            <person name="Osoegawa K."/>
            <person name="de Jong P."/>
            <person name="Lindberg D.R."/>
            <person name="Seaver E.C."/>
            <person name="Weisblat D.A."/>
            <person name="Putnam N.H."/>
            <person name="Grigoriev I.V."/>
            <person name="Rokhsar D.S."/>
        </authorList>
    </citation>
    <scope>NUCLEOTIDE SEQUENCE</scope>
    <source>
        <strain evidence="4">I ESC-2004</strain>
    </source>
</reference>
<keyword evidence="1" id="KW-0175">Coiled coil</keyword>
<reference evidence="3" key="3">
    <citation type="submission" date="2015-06" db="UniProtKB">
        <authorList>
            <consortium name="EnsemblMetazoa"/>
        </authorList>
    </citation>
    <scope>IDENTIFICATION</scope>
</reference>
<evidence type="ECO:0000313" key="4">
    <source>
        <dbReference type="Proteomes" id="UP000014760"/>
    </source>
</evidence>
<dbReference type="EnsemblMetazoa" id="CapteT215859">
    <property type="protein sequence ID" value="CapteP215859"/>
    <property type="gene ID" value="CapteG215859"/>
</dbReference>
<dbReference type="EMBL" id="AMQN01009306">
    <property type="status" value="NOT_ANNOTATED_CDS"/>
    <property type="molecule type" value="Genomic_DNA"/>
</dbReference>
<proteinExistence type="predicted"/>
<evidence type="ECO:0000313" key="2">
    <source>
        <dbReference type="EMBL" id="ELU01311.1"/>
    </source>
</evidence>
<accession>R7U5B2</accession>
<name>R7U5B2_CAPTE</name>
<feature type="coiled-coil region" evidence="1">
    <location>
        <begin position="85"/>
        <end position="130"/>
    </location>
</feature>
<reference evidence="2 4" key="2">
    <citation type="journal article" date="2013" name="Nature">
        <title>Insights into bilaterian evolution from three spiralian genomes.</title>
        <authorList>
            <person name="Simakov O."/>
            <person name="Marletaz F."/>
            <person name="Cho S.J."/>
            <person name="Edsinger-Gonzales E."/>
            <person name="Havlak P."/>
            <person name="Hellsten U."/>
            <person name="Kuo D.H."/>
            <person name="Larsson T."/>
            <person name="Lv J."/>
            <person name="Arendt D."/>
            <person name="Savage R."/>
            <person name="Osoegawa K."/>
            <person name="de Jong P."/>
            <person name="Grimwood J."/>
            <person name="Chapman J.A."/>
            <person name="Shapiro H."/>
            <person name="Aerts A."/>
            <person name="Otillar R.P."/>
            <person name="Terry A.Y."/>
            <person name="Boore J.L."/>
            <person name="Grigoriev I.V."/>
            <person name="Lindberg D.R."/>
            <person name="Seaver E.C."/>
            <person name="Weisblat D.A."/>
            <person name="Putnam N.H."/>
            <person name="Rokhsar D.S."/>
        </authorList>
    </citation>
    <scope>NUCLEOTIDE SEQUENCE</scope>
    <source>
        <strain evidence="2 4">I ESC-2004</strain>
    </source>
</reference>
<dbReference type="EMBL" id="KB305155">
    <property type="protein sequence ID" value="ELU01311.1"/>
    <property type="molecule type" value="Genomic_DNA"/>
</dbReference>
<protein>
    <submittedName>
        <fullName evidence="2 3">Uncharacterized protein</fullName>
    </submittedName>
</protein>
<dbReference type="HOGENOM" id="CLU_1002004_0_0_1"/>
<organism evidence="2">
    <name type="scientific">Capitella teleta</name>
    <name type="common">Polychaete worm</name>
    <dbReference type="NCBI Taxonomy" id="283909"/>
    <lineage>
        <taxon>Eukaryota</taxon>
        <taxon>Metazoa</taxon>
        <taxon>Spiralia</taxon>
        <taxon>Lophotrochozoa</taxon>
        <taxon>Annelida</taxon>
        <taxon>Polychaeta</taxon>
        <taxon>Sedentaria</taxon>
        <taxon>Scolecida</taxon>
        <taxon>Capitellidae</taxon>
        <taxon>Capitella</taxon>
    </lineage>
</organism>
<evidence type="ECO:0000256" key="1">
    <source>
        <dbReference type="SAM" id="Coils"/>
    </source>
</evidence>
<evidence type="ECO:0000313" key="3">
    <source>
        <dbReference type="EnsemblMetazoa" id="CapteP215859"/>
    </source>
</evidence>
<dbReference type="Proteomes" id="UP000014760">
    <property type="component" value="Unassembled WGS sequence"/>
</dbReference>